<dbReference type="EC" id="3.5.1.28" evidence="4"/>
<keyword evidence="6" id="KW-0574">Periplasm</keyword>
<feature type="chain" id="PRO_5014707167" description="N-acetylmuramoyl-L-alanine amidase AmiC" evidence="10">
    <location>
        <begin position="19"/>
        <end position="452"/>
    </location>
</feature>
<dbReference type="SUPFAM" id="SSF53187">
    <property type="entry name" value="Zn-dependent exopeptidases"/>
    <property type="match status" value="1"/>
</dbReference>
<keyword evidence="8" id="KW-0961">Cell wall biogenesis/degradation</keyword>
<evidence type="ECO:0000256" key="4">
    <source>
        <dbReference type="ARBA" id="ARBA00011901"/>
    </source>
</evidence>
<dbReference type="FunFam" id="3.40.630.40:FF:000001">
    <property type="entry name" value="N-acetylmuramoyl-L-alanine amidase"/>
    <property type="match status" value="1"/>
</dbReference>
<dbReference type="SMART" id="SM00646">
    <property type="entry name" value="Ami_3"/>
    <property type="match status" value="1"/>
</dbReference>
<dbReference type="Pfam" id="PF01476">
    <property type="entry name" value="LysM"/>
    <property type="match status" value="1"/>
</dbReference>
<evidence type="ECO:0000256" key="3">
    <source>
        <dbReference type="ARBA" id="ARBA00010860"/>
    </source>
</evidence>
<evidence type="ECO:0000256" key="5">
    <source>
        <dbReference type="ARBA" id="ARBA00022729"/>
    </source>
</evidence>
<dbReference type="InterPro" id="IPR050695">
    <property type="entry name" value="N-acetylmuramoyl_amidase_3"/>
</dbReference>
<dbReference type="Pfam" id="PF01520">
    <property type="entry name" value="Amidase_3"/>
    <property type="match status" value="1"/>
</dbReference>
<accession>A0A2K8KPV4</accession>
<evidence type="ECO:0000256" key="1">
    <source>
        <dbReference type="ARBA" id="ARBA00001561"/>
    </source>
</evidence>
<gene>
    <name evidence="12" type="ORF">REIFOR_00901</name>
</gene>
<evidence type="ECO:0000313" key="12">
    <source>
        <dbReference type="EMBL" id="ATX76069.1"/>
    </source>
</evidence>
<dbReference type="SMART" id="SM00257">
    <property type="entry name" value="LysM"/>
    <property type="match status" value="1"/>
</dbReference>
<protein>
    <recommendedName>
        <fullName evidence="9">N-acetylmuramoyl-L-alanine amidase AmiC</fullName>
        <ecNumber evidence="4">3.5.1.28</ecNumber>
    </recommendedName>
</protein>
<dbReference type="PANTHER" id="PTHR30404:SF0">
    <property type="entry name" value="N-ACETYLMURAMOYL-L-ALANINE AMIDASE AMIC"/>
    <property type="match status" value="1"/>
</dbReference>
<dbReference type="CDD" id="cd00118">
    <property type="entry name" value="LysM"/>
    <property type="match status" value="1"/>
</dbReference>
<dbReference type="InterPro" id="IPR018392">
    <property type="entry name" value="LysM"/>
</dbReference>
<dbReference type="GO" id="GO:0030288">
    <property type="term" value="C:outer membrane-bounded periplasmic space"/>
    <property type="evidence" value="ECO:0007669"/>
    <property type="project" value="TreeGrafter"/>
</dbReference>
<comment type="subcellular location">
    <subcellularLocation>
        <location evidence="2">Periplasm</location>
    </subcellularLocation>
</comment>
<evidence type="ECO:0000259" key="11">
    <source>
        <dbReference type="PROSITE" id="PS51782"/>
    </source>
</evidence>
<comment type="catalytic activity">
    <reaction evidence="1">
        <text>Hydrolyzes the link between N-acetylmuramoyl residues and L-amino acid residues in certain cell-wall glycopeptides.</text>
        <dbReference type="EC" id="3.5.1.28"/>
    </reaction>
</comment>
<dbReference type="EMBL" id="CP011797">
    <property type="protein sequence ID" value="ATX76069.1"/>
    <property type="molecule type" value="Genomic_DNA"/>
</dbReference>
<dbReference type="InterPro" id="IPR036779">
    <property type="entry name" value="LysM_dom_sf"/>
</dbReference>
<name>A0A2K8KPV4_9GAMM</name>
<evidence type="ECO:0000256" key="9">
    <source>
        <dbReference type="ARBA" id="ARBA00074581"/>
    </source>
</evidence>
<dbReference type="Pfam" id="PF11741">
    <property type="entry name" value="AMIN"/>
    <property type="match status" value="1"/>
</dbReference>
<feature type="signal peptide" evidence="10">
    <location>
        <begin position="1"/>
        <end position="18"/>
    </location>
</feature>
<evidence type="ECO:0000256" key="10">
    <source>
        <dbReference type="SAM" id="SignalP"/>
    </source>
</evidence>
<comment type="similarity">
    <text evidence="3">Belongs to the N-acetylmuramoyl-L-alanine amidase 3 family.</text>
</comment>
<keyword evidence="13" id="KW-1185">Reference proteome</keyword>
<sequence>MKQRLLVLLLVLSGPVFAATVHGVRIWPAPDNTRLVFDLDTPIDHSILVLKNPFRIVLDIEGAGLSTDFAELDLTGSGVTQIRSATRNANDIRIVLDMSTNMLPRSFALKPNDQYGHRLVLDLERPTLQTPTITPRIEPVVSKSIAQISNQRRDIVVVIDAGHGGEDPGAIGPSKLREKDVVLAIAKEVYRQLSAIKGYQPILVRDSDYIVGLKQRRELARKKNADLFISIHADAYSKASAHGASVYALSNGGVVSAVAKYLANQENAADVIGGINGVSLEDKDEVLKSVLVDLSMTTTLQSSLSVGSIVLNKMGKFAKLHGDRTQIGQANFVVLRAPDVPSILIETGFISNPREERNLGSAAYRKKMASAISAGIQTYFQRTPPESSYIAWQKQQSQTLQAATRRYTVAKGDTLSGIAGRYGISLTNLVSLNNLRSNSIRVGQVLLVPGAS</sequence>
<proteinExistence type="inferred from homology"/>
<dbReference type="GO" id="GO:0008745">
    <property type="term" value="F:N-acetylmuramoyl-L-alanine amidase activity"/>
    <property type="evidence" value="ECO:0007669"/>
    <property type="project" value="UniProtKB-EC"/>
</dbReference>
<evidence type="ECO:0000256" key="2">
    <source>
        <dbReference type="ARBA" id="ARBA00004418"/>
    </source>
</evidence>
<evidence type="ECO:0000256" key="8">
    <source>
        <dbReference type="ARBA" id="ARBA00023316"/>
    </source>
</evidence>
<dbReference type="SUPFAM" id="SSF54106">
    <property type="entry name" value="LysM domain"/>
    <property type="match status" value="1"/>
</dbReference>
<reference evidence="12 13" key="1">
    <citation type="journal article" date="2017" name="Environ. Microbiol.">
        <title>Genomic and physiological analyses of 'Reinekea forsetii' reveal a versatile opportunistic lifestyle during spring algae blooms.</title>
        <authorList>
            <person name="Avci B."/>
            <person name="Hahnke R.L."/>
            <person name="Chafee M."/>
            <person name="Fischer T."/>
            <person name="Gruber-Vodicka H."/>
            <person name="Tegetmeyer H.E."/>
            <person name="Harder J."/>
            <person name="Fuchs B.M."/>
            <person name="Amann R.I."/>
            <person name="Teeling H."/>
        </authorList>
    </citation>
    <scope>NUCLEOTIDE SEQUENCE [LARGE SCALE GENOMIC DNA]</scope>
    <source>
        <strain evidence="12 13">Hel1_31_D35</strain>
    </source>
</reference>
<keyword evidence="7 12" id="KW-0378">Hydrolase</keyword>
<dbReference type="CDD" id="cd02696">
    <property type="entry name" value="MurNAc-LAA"/>
    <property type="match status" value="1"/>
</dbReference>
<keyword evidence="5 10" id="KW-0732">Signal</keyword>
<dbReference type="PANTHER" id="PTHR30404">
    <property type="entry name" value="N-ACETYLMURAMOYL-L-ALANINE AMIDASE"/>
    <property type="match status" value="1"/>
</dbReference>
<evidence type="ECO:0000256" key="6">
    <source>
        <dbReference type="ARBA" id="ARBA00022764"/>
    </source>
</evidence>
<dbReference type="AlphaFoldDB" id="A0A2K8KPV4"/>
<feature type="domain" description="LysM" evidence="11">
    <location>
        <begin position="405"/>
        <end position="448"/>
    </location>
</feature>
<evidence type="ECO:0000313" key="13">
    <source>
        <dbReference type="Proteomes" id="UP000229757"/>
    </source>
</evidence>
<dbReference type="PROSITE" id="PS51782">
    <property type="entry name" value="LYSM"/>
    <property type="match status" value="1"/>
</dbReference>
<dbReference type="Gene3D" id="2.60.40.3500">
    <property type="match status" value="1"/>
</dbReference>
<dbReference type="Gene3D" id="3.40.630.40">
    <property type="entry name" value="Zn-dependent exopeptidases"/>
    <property type="match status" value="1"/>
</dbReference>
<dbReference type="GO" id="GO:0009253">
    <property type="term" value="P:peptidoglycan catabolic process"/>
    <property type="evidence" value="ECO:0007669"/>
    <property type="project" value="InterPro"/>
</dbReference>
<dbReference type="InterPro" id="IPR002508">
    <property type="entry name" value="MurNAc-LAA_cat"/>
</dbReference>
<organism evidence="12 13">
    <name type="scientific">Reinekea forsetii</name>
    <dbReference type="NCBI Taxonomy" id="1336806"/>
    <lineage>
        <taxon>Bacteria</taxon>
        <taxon>Pseudomonadati</taxon>
        <taxon>Pseudomonadota</taxon>
        <taxon>Gammaproteobacteria</taxon>
        <taxon>Oceanospirillales</taxon>
        <taxon>Saccharospirillaceae</taxon>
        <taxon>Reinekea</taxon>
    </lineage>
</organism>
<dbReference type="KEGG" id="rfo:REIFOR_00901"/>
<dbReference type="RefSeq" id="WP_100256439.1">
    <property type="nucleotide sequence ID" value="NZ_CP011797.1"/>
</dbReference>
<dbReference type="GO" id="GO:0071555">
    <property type="term" value="P:cell wall organization"/>
    <property type="evidence" value="ECO:0007669"/>
    <property type="project" value="UniProtKB-KW"/>
</dbReference>
<dbReference type="InterPro" id="IPR021731">
    <property type="entry name" value="AMIN_dom"/>
</dbReference>
<evidence type="ECO:0000256" key="7">
    <source>
        <dbReference type="ARBA" id="ARBA00022801"/>
    </source>
</evidence>
<dbReference type="Proteomes" id="UP000229757">
    <property type="component" value="Chromosome"/>
</dbReference>
<dbReference type="Gene3D" id="3.10.350.10">
    <property type="entry name" value="LysM domain"/>
    <property type="match status" value="1"/>
</dbReference>
<dbReference type="OrthoDB" id="9806267at2"/>